<evidence type="ECO:0000313" key="3">
    <source>
        <dbReference type="EMBL" id="GEQ85994.1"/>
    </source>
</evidence>
<comment type="caution">
    <text evidence="3">The sequence shown here is derived from an EMBL/GenBank/DDBJ whole genome shotgun (WGS) entry which is preliminary data.</text>
</comment>
<keyword evidence="4" id="KW-1185">Reference proteome</keyword>
<organism evidence="3 4">
    <name type="scientific">Patiriisocius marinistellae</name>
    <dbReference type="NCBI Taxonomy" id="2494560"/>
    <lineage>
        <taxon>Bacteria</taxon>
        <taxon>Pseudomonadati</taxon>
        <taxon>Bacteroidota</taxon>
        <taxon>Flavobacteriia</taxon>
        <taxon>Flavobacteriales</taxon>
        <taxon>Flavobacteriaceae</taxon>
        <taxon>Patiriisocius</taxon>
    </lineage>
</organism>
<protein>
    <recommendedName>
        <fullName evidence="2">DUF2147 domain-containing protein</fullName>
    </recommendedName>
</protein>
<proteinExistence type="predicted"/>
<dbReference type="RefSeq" id="WP_151893933.1">
    <property type="nucleotide sequence ID" value="NZ_BKCF01000002.1"/>
</dbReference>
<dbReference type="InterPro" id="IPR019223">
    <property type="entry name" value="DUF2147"/>
</dbReference>
<feature type="chain" id="PRO_5023877580" description="DUF2147 domain-containing protein" evidence="1">
    <location>
        <begin position="23"/>
        <end position="144"/>
    </location>
</feature>
<feature type="domain" description="DUF2147" evidence="2">
    <location>
        <begin position="27"/>
        <end position="142"/>
    </location>
</feature>
<dbReference type="PANTHER" id="PTHR36919:SF3">
    <property type="entry name" value="BLL5882 PROTEIN"/>
    <property type="match status" value="1"/>
</dbReference>
<dbReference type="AlphaFoldDB" id="A0A5J4FXV3"/>
<reference evidence="3 4" key="1">
    <citation type="submission" date="2019-08" db="EMBL/GenBank/DDBJ databases">
        <title>Ulvibacter marinistellae sp. nov., isolated from a starfish, Patiria pectinifera.</title>
        <authorList>
            <person name="Kawano K."/>
            <person name="Ushijima N."/>
            <person name="Kihara M."/>
            <person name="Itoh H."/>
        </authorList>
    </citation>
    <scope>NUCLEOTIDE SEQUENCE [LARGE SCALE GENOMIC DNA]</scope>
    <source>
        <strain evidence="3 4">KK4</strain>
    </source>
</reference>
<accession>A0A5J4FXV3</accession>
<dbReference type="PANTHER" id="PTHR36919">
    <property type="entry name" value="BLR1215 PROTEIN"/>
    <property type="match status" value="1"/>
</dbReference>
<evidence type="ECO:0000259" key="2">
    <source>
        <dbReference type="Pfam" id="PF09917"/>
    </source>
</evidence>
<dbReference type="Proteomes" id="UP000326994">
    <property type="component" value="Unassembled WGS sequence"/>
</dbReference>
<gene>
    <name evidence="3" type="ORF">ULMS_15020</name>
</gene>
<sequence length="144" mass="16500">MKIKNVILSIIALVFVMNTAMAQDVFGKWKTVDDNTGEVKSIVEIFKKDGKVFGKVLEILNKEHKNDTCKECPGELKNTPIEGLVIIKNLEKDDDEYNDGTIMDPENGKEYKCYIKLEENDKLKVRGYIGFAALGRTQYWYRAE</sequence>
<feature type="signal peptide" evidence="1">
    <location>
        <begin position="1"/>
        <end position="22"/>
    </location>
</feature>
<evidence type="ECO:0000313" key="4">
    <source>
        <dbReference type="Proteomes" id="UP000326994"/>
    </source>
</evidence>
<dbReference type="EMBL" id="BKCF01000002">
    <property type="protein sequence ID" value="GEQ85994.1"/>
    <property type="molecule type" value="Genomic_DNA"/>
</dbReference>
<keyword evidence="1" id="KW-0732">Signal</keyword>
<name>A0A5J4FXV3_9FLAO</name>
<dbReference type="OrthoDB" id="9814399at2"/>
<evidence type="ECO:0000256" key="1">
    <source>
        <dbReference type="SAM" id="SignalP"/>
    </source>
</evidence>
<dbReference type="Gene3D" id="2.40.128.520">
    <property type="match status" value="1"/>
</dbReference>
<dbReference type="Pfam" id="PF09917">
    <property type="entry name" value="DUF2147"/>
    <property type="match status" value="1"/>
</dbReference>